<keyword evidence="7" id="KW-0862">Zinc</keyword>
<organism evidence="10 11">
    <name type="scientific">Tulasnella calospora MUT 4182</name>
    <dbReference type="NCBI Taxonomy" id="1051891"/>
    <lineage>
        <taxon>Eukaryota</taxon>
        <taxon>Fungi</taxon>
        <taxon>Dikarya</taxon>
        <taxon>Basidiomycota</taxon>
        <taxon>Agaricomycotina</taxon>
        <taxon>Agaricomycetes</taxon>
        <taxon>Cantharellales</taxon>
        <taxon>Tulasnellaceae</taxon>
        <taxon>Tulasnella</taxon>
    </lineage>
</organism>
<feature type="non-terminal residue" evidence="10">
    <location>
        <position position="1"/>
    </location>
</feature>
<dbReference type="Proteomes" id="UP000054248">
    <property type="component" value="Unassembled WGS sequence"/>
</dbReference>
<dbReference type="PROSITE" id="PS50280">
    <property type="entry name" value="SET"/>
    <property type="match status" value="1"/>
</dbReference>
<evidence type="ECO:0000256" key="3">
    <source>
        <dbReference type="ARBA" id="ARBA00022603"/>
    </source>
</evidence>
<evidence type="ECO:0000256" key="4">
    <source>
        <dbReference type="ARBA" id="ARBA00022679"/>
    </source>
</evidence>
<dbReference type="GO" id="GO:0005694">
    <property type="term" value="C:chromosome"/>
    <property type="evidence" value="ECO:0007669"/>
    <property type="project" value="UniProtKB-SubCell"/>
</dbReference>
<dbReference type="OrthoDB" id="308383at2759"/>
<reference evidence="10 11" key="1">
    <citation type="submission" date="2014-04" db="EMBL/GenBank/DDBJ databases">
        <authorList>
            <consortium name="DOE Joint Genome Institute"/>
            <person name="Kuo A."/>
            <person name="Girlanda M."/>
            <person name="Perotto S."/>
            <person name="Kohler A."/>
            <person name="Nagy L.G."/>
            <person name="Floudas D."/>
            <person name="Copeland A."/>
            <person name="Barry K.W."/>
            <person name="Cichocki N."/>
            <person name="Veneault-Fourrey C."/>
            <person name="LaButti K."/>
            <person name="Lindquist E.A."/>
            <person name="Lipzen A."/>
            <person name="Lundell T."/>
            <person name="Morin E."/>
            <person name="Murat C."/>
            <person name="Sun H."/>
            <person name="Tunlid A."/>
            <person name="Henrissat B."/>
            <person name="Grigoriev I.V."/>
            <person name="Hibbett D.S."/>
            <person name="Martin F."/>
            <person name="Nordberg H.P."/>
            <person name="Cantor M.N."/>
            <person name="Hua S.X."/>
        </authorList>
    </citation>
    <scope>NUCLEOTIDE SEQUENCE [LARGE SCALE GENOMIC DNA]</scope>
    <source>
        <strain evidence="10 11">MUT 4182</strain>
    </source>
</reference>
<feature type="compositionally biased region" description="Polar residues" evidence="8">
    <location>
        <begin position="211"/>
        <end position="232"/>
    </location>
</feature>
<evidence type="ECO:0000313" key="11">
    <source>
        <dbReference type="Proteomes" id="UP000054248"/>
    </source>
</evidence>
<dbReference type="InterPro" id="IPR050973">
    <property type="entry name" value="H3K9_Histone-Lys_N-MTase"/>
</dbReference>
<evidence type="ECO:0000256" key="2">
    <source>
        <dbReference type="ARBA" id="ARBA00022454"/>
    </source>
</evidence>
<keyword evidence="5" id="KW-0949">S-adenosyl-L-methionine</keyword>
<accession>A0A0C3L4N9</accession>
<gene>
    <name evidence="10" type="ORF">M407DRAFT_71406</name>
</gene>
<evidence type="ECO:0000259" key="9">
    <source>
        <dbReference type="PROSITE" id="PS50280"/>
    </source>
</evidence>
<dbReference type="PANTHER" id="PTHR46223:SF3">
    <property type="entry name" value="HISTONE-LYSINE N-METHYLTRANSFERASE SET-23"/>
    <property type="match status" value="1"/>
</dbReference>
<dbReference type="GO" id="GO:0032259">
    <property type="term" value="P:methylation"/>
    <property type="evidence" value="ECO:0007669"/>
    <property type="project" value="UniProtKB-KW"/>
</dbReference>
<dbReference type="GO" id="GO:0008168">
    <property type="term" value="F:methyltransferase activity"/>
    <property type="evidence" value="ECO:0007669"/>
    <property type="project" value="UniProtKB-KW"/>
</dbReference>
<dbReference type="SMART" id="SM00317">
    <property type="entry name" value="SET"/>
    <property type="match status" value="1"/>
</dbReference>
<protein>
    <recommendedName>
        <fullName evidence="9">SET domain-containing protein</fullName>
    </recommendedName>
</protein>
<keyword evidence="3" id="KW-0489">Methyltransferase</keyword>
<proteinExistence type="predicted"/>
<evidence type="ECO:0000313" key="10">
    <source>
        <dbReference type="EMBL" id="KIO28773.1"/>
    </source>
</evidence>
<keyword evidence="11" id="KW-1185">Reference proteome</keyword>
<dbReference type="EMBL" id="KN822990">
    <property type="protein sequence ID" value="KIO28773.1"/>
    <property type="molecule type" value="Genomic_DNA"/>
</dbReference>
<feature type="region of interest" description="Disordered" evidence="8">
    <location>
        <begin position="211"/>
        <end position="239"/>
    </location>
</feature>
<dbReference type="Pfam" id="PF00856">
    <property type="entry name" value="SET"/>
    <property type="match status" value="1"/>
</dbReference>
<evidence type="ECO:0000256" key="6">
    <source>
        <dbReference type="ARBA" id="ARBA00022723"/>
    </source>
</evidence>
<evidence type="ECO:0000256" key="7">
    <source>
        <dbReference type="ARBA" id="ARBA00022833"/>
    </source>
</evidence>
<reference evidence="11" key="2">
    <citation type="submission" date="2015-01" db="EMBL/GenBank/DDBJ databases">
        <title>Evolutionary Origins and Diversification of the Mycorrhizal Mutualists.</title>
        <authorList>
            <consortium name="DOE Joint Genome Institute"/>
            <consortium name="Mycorrhizal Genomics Consortium"/>
            <person name="Kohler A."/>
            <person name="Kuo A."/>
            <person name="Nagy L.G."/>
            <person name="Floudas D."/>
            <person name="Copeland A."/>
            <person name="Barry K.W."/>
            <person name="Cichocki N."/>
            <person name="Veneault-Fourrey C."/>
            <person name="LaButti K."/>
            <person name="Lindquist E.A."/>
            <person name="Lipzen A."/>
            <person name="Lundell T."/>
            <person name="Morin E."/>
            <person name="Murat C."/>
            <person name="Riley R."/>
            <person name="Ohm R."/>
            <person name="Sun H."/>
            <person name="Tunlid A."/>
            <person name="Henrissat B."/>
            <person name="Grigoriev I.V."/>
            <person name="Hibbett D.S."/>
            <person name="Martin F."/>
        </authorList>
    </citation>
    <scope>NUCLEOTIDE SEQUENCE [LARGE SCALE GENOMIC DNA]</scope>
    <source>
        <strain evidence="11">MUT 4182</strain>
    </source>
</reference>
<comment type="subcellular location">
    <subcellularLocation>
        <location evidence="1">Chromosome</location>
    </subcellularLocation>
</comment>
<dbReference type="InterPro" id="IPR001214">
    <property type="entry name" value="SET_dom"/>
</dbReference>
<name>A0A0C3L4N9_9AGAM</name>
<sequence length="259" mass="29392">PRCPNRTSQQPRDVVLQVFKTPDCGWAVKTASYLPKGKVLGMFVGTLISRERAEALEKSRRREWAHRDDPAVRRCSSFILDRRGYIFDLDCRELEGEGQAPGDPPSSPSRPRVNRKLYSIDAWACGNWTRFINHSCQPNMKVYTAYHDPYDHDNPPPGKLIFVTTRDIRVGEELTIDYDPRSSEIGRGSQRKARHKGNLNVYEMSRRQFKASQRSSSRGELISESATGSSATLVDGSEPDRVPCHCSAPMYVCRGFIRI</sequence>
<dbReference type="SUPFAM" id="SSF82199">
    <property type="entry name" value="SET domain"/>
    <property type="match status" value="1"/>
</dbReference>
<keyword evidence="6" id="KW-0479">Metal-binding</keyword>
<evidence type="ECO:0000256" key="5">
    <source>
        <dbReference type="ARBA" id="ARBA00022691"/>
    </source>
</evidence>
<dbReference type="STRING" id="1051891.A0A0C3L4N9"/>
<evidence type="ECO:0000256" key="8">
    <source>
        <dbReference type="SAM" id="MobiDB-lite"/>
    </source>
</evidence>
<dbReference type="HOGENOM" id="CLU_1075899_0_0_1"/>
<dbReference type="GO" id="GO:0046872">
    <property type="term" value="F:metal ion binding"/>
    <property type="evidence" value="ECO:0007669"/>
    <property type="project" value="UniProtKB-KW"/>
</dbReference>
<keyword evidence="4" id="KW-0808">Transferase</keyword>
<dbReference type="Gene3D" id="2.170.270.10">
    <property type="entry name" value="SET domain"/>
    <property type="match status" value="1"/>
</dbReference>
<dbReference type="InterPro" id="IPR046341">
    <property type="entry name" value="SET_dom_sf"/>
</dbReference>
<keyword evidence="2" id="KW-0158">Chromosome</keyword>
<feature type="domain" description="SET" evidence="9">
    <location>
        <begin position="14"/>
        <end position="179"/>
    </location>
</feature>
<evidence type="ECO:0000256" key="1">
    <source>
        <dbReference type="ARBA" id="ARBA00004286"/>
    </source>
</evidence>
<dbReference type="PANTHER" id="PTHR46223">
    <property type="entry name" value="HISTONE-LYSINE N-METHYLTRANSFERASE SUV39H"/>
    <property type="match status" value="1"/>
</dbReference>
<dbReference type="AlphaFoldDB" id="A0A0C3L4N9"/>